<evidence type="ECO:0000313" key="2">
    <source>
        <dbReference type="EMBL" id="MFC4034342.1"/>
    </source>
</evidence>
<feature type="compositionally biased region" description="Basic and acidic residues" evidence="1">
    <location>
        <begin position="1"/>
        <end position="10"/>
    </location>
</feature>
<dbReference type="Proteomes" id="UP001595765">
    <property type="component" value="Unassembled WGS sequence"/>
</dbReference>
<proteinExistence type="predicted"/>
<name>A0ABV8HQV5_9ACTN</name>
<dbReference type="RefSeq" id="WP_386432297.1">
    <property type="nucleotide sequence ID" value="NZ_JBHSBB010000014.1"/>
</dbReference>
<protein>
    <submittedName>
        <fullName evidence="2">DUF6907 domain-containing protein</fullName>
    </submittedName>
</protein>
<gene>
    <name evidence="2" type="ORF">ACFO3J_23105</name>
</gene>
<reference evidence="3" key="1">
    <citation type="journal article" date="2019" name="Int. J. Syst. Evol. Microbiol.">
        <title>The Global Catalogue of Microorganisms (GCM) 10K type strain sequencing project: providing services to taxonomists for standard genome sequencing and annotation.</title>
        <authorList>
            <consortium name="The Broad Institute Genomics Platform"/>
            <consortium name="The Broad Institute Genome Sequencing Center for Infectious Disease"/>
            <person name="Wu L."/>
            <person name="Ma J."/>
        </authorList>
    </citation>
    <scope>NUCLEOTIDE SEQUENCE [LARGE SCALE GENOMIC DNA]</scope>
    <source>
        <strain evidence="3">CGMCC 4.7237</strain>
    </source>
</reference>
<accession>A0ABV8HQV5</accession>
<evidence type="ECO:0000256" key="1">
    <source>
        <dbReference type="SAM" id="MobiDB-lite"/>
    </source>
</evidence>
<dbReference type="EMBL" id="JBHSBB010000014">
    <property type="protein sequence ID" value="MFC4034342.1"/>
    <property type="molecule type" value="Genomic_DNA"/>
</dbReference>
<evidence type="ECO:0000313" key="3">
    <source>
        <dbReference type="Proteomes" id="UP001595765"/>
    </source>
</evidence>
<comment type="caution">
    <text evidence="2">The sequence shown here is derived from an EMBL/GenBank/DDBJ whole genome shotgun (WGS) entry which is preliminary data.</text>
</comment>
<sequence>MTAATDHRAVEAGAPRASRAVPEPFAASREPVPPGRTWTITTASGLTLTGYLPGWAGDDPSETGVPVDQLSLRLADLSHHSDFAGQPLRVCTALGEGGYRDHEFEAFRGSITCNPYDDDAALRLPVVNIEVLPEYMIDGLTPDGITGLAAALRAQADRLDHEIRPTLIAARSDWAQHHTA</sequence>
<dbReference type="Pfam" id="PF21848">
    <property type="entry name" value="DUF6907"/>
    <property type="match status" value="1"/>
</dbReference>
<dbReference type="InterPro" id="IPR054202">
    <property type="entry name" value="DUF6907"/>
</dbReference>
<organism evidence="2 3">
    <name type="scientific">Streptomyces polygonati</name>
    <dbReference type="NCBI Taxonomy" id="1617087"/>
    <lineage>
        <taxon>Bacteria</taxon>
        <taxon>Bacillati</taxon>
        <taxon>Actinomycetota</taxon>
        <taxon>Actinomycetes</taxon>
        <taxon>Kitasatosporales</taxon>
        <taxon>Streptomycetaceae</taxon>
        <taxon>Streptomyces</taxon>
    </lineage>
</organism>
<keyword evidence="3" id="KW-1185">Reference proteome</keyword>
<feature type="region of interest" description="Disordered" evidence="1">
    <location>
        <begin position="1"/>
        <end position="34"/>
    </location>
</feature>